<reference evidence="13 14" key="1">
    <citation type="submission" date="2022-10" db="EMBL/GenBank/DDBJ databases">
        <title>Alteromonas sp. chi3 Genome sequencing.</title>
        <authorList>
            <person name="Park S."/>
        </authorList>
    </citation>
    <scope>NUCLEOTIDE SEQUENCE [LARGE SCALE GENOMIC DNA]</scope>
    <source>
        <strain evidence="14">chi3</strain>
    </source>
</reference>
<accession>A0ABT5KWX0</accession>
<protein>
    <recommendedName>
        <fullName evidence="3 9">endo-1,4-beta-xylanase</fullName>
        <ecNumber evidence="3 9">3.2.1.8</ecNumber>
    </recommendedName>
</protein>
<keyword evidence="6 9" id="KW-0119">Carbohydrate metabolism</keyword>
<dbReference type="Pfam" id="PF00457">
    <property type="entry name" value="Glyco_hydro_11"/>
    <property type="match status" value="1"/>
</dbReference>
<evidence type="ECO:0000256" key="10">
    <source>
        <dbReference type="SAM" id="MobiDB-lite"/>
    </source>
</evidence>
<dbReference type="InterPro" id="IPR001137">
    <property type="entry name" value="Glyco_hydro_11"/>
</dbReference>
<dbReference type="Proteomes" id="UP001218788">
    <property type="component" value="Unassembled WGS sequence"/>
</dbReference>
<dbReference type="PROSITE" id="PS00776">
    <property type="entry name" value="GH11_1"/>
    <property type="match status" value="1"/>
</dbReference>
<dbReference type="InterPro" id="IPR033119">
    <property type="entry name" value="GH11_AS_2"/>
</dbReference>
<dbReference type="InterPro" id="IPR013319">
    <property type="entry name" value="GH11/12"/>
</dbReference>
<evidence type="ECO:0000256" key="6">
    <source>
        <dbReference type="ARBA" id="ARBA00023277"/>
    </source>
</evidence>
<dbReference type="InterPro" id="IPR033123">
    <property type="entry name" value="GH11_dom"/>
</dbReference>
<evidence type="ECO:0000256" key="2">
    <source>
        <dbReference type="ARBA" id="ARBA00004851"/>
    </source>
</evidence>
<evidence type="ECO:0000256" key="1">
    <source>
        <dbReference type="ARBA" id="ARBA00000681"/>
    </source>
</evidence>
<feature type="active site" description="Nucleophile" evidence="9">
    <location>
        <position position="113"/>
    </location>
</feature>
<keyword evidence="14" id="KW-1185">Reference proteome</keyword>
<name>A0ABT5KWX0_9ALTE</name>
<dbReference type="InterPro" id="IPR018208">
    <property type="entry name" value="GH11_AS_1"/>
</dbReference>
<dbReference type="Gene3D" id="2.60.60.40">
    <property type="match status" value="2"/>
</dbReference>
<evidence type="ECO:0000256" key="8">
    <source>
        <dbReference type="ARBA" id="ARBA00023326"/>
    </source>
</evidence>
<evidence type="ECO:0000259" key="12">
    <source>
        <dbReference type="PROSITE" id="PS51761"/>
    </source>
</evidence>
<evidence type="ECO:0000256" key="4">
    <source>
        <dbReference type="ARBA" id="ARBA00022651"/>
    </source>
</evidence>
<dbReference type="EMBL" id="JAQQXP010000001">
    <property type="protein sequence ID" value="MDC8829264.1"/>
    <property type="molecule type" value="Genomic_DNA"/>
</dbReference>
<dbReference type="EC" id="3.2.1.8" evidence="3 9"/>
<dbReference type="Gene3D" id="2.60.120.180">
    <property type="match status" value="1"/>
</dbReference>
<keyword evidence="11" id="KW-0732">Signal</keyword>
<keyword evidence="4 9" id="KW-0858">Xylan degradation</keyword>
<evidence type="ECO:0000256" key="9">
    <source>
        <dbReference type="PROSITE-ProRule" id="PRU01097"/>
    </source>
</evidence>
<gene>
    <name evidence="13" type="ORF">OIK42_00690</name>
</gene>
<keyword evidence="7 9" id="KW-0326">Glycosidase</keyword>
<comment type="caution">
    <text evidence="13">The sequence shown here is derived from an EMBL/GenBank/DDBJ whole genome shotgun (WGS) entry which is preliminary data.</text>
</comment>
<evidence type="ECO:0000256" key="7">
    <source>
        <dbReference type="ARBA" id="ARBA00023295"/>
    </source>
</evidence>
<feature type="region of interest" description="Disordered" evidence="10">
    <location>
        <begin position="216"/>
        <end position="245"/>
    </location>
</feature>
<dbReference type="InterPro" id="IPR013320">
    <property type="entry name" value="ConA-like_dom_sf"/>
</dbReference>
<evidence type="ECO:0000256" key="3">
    <source>
        <dbReference type="ARBA" id="ARBA00012590"/>
    </source>
</evidence>
<dbReference type="SUPFAM" id="SSF49899">
    <property type="entry name" value="Concanavalin A-like lectins/glucanases"/>
    <property type="match status" value="1"/>
</dbReference>
<evidence type="ECO:0000256" key="5">
    <source>
        <dbReference type="ARBA" id="ARBA00022801"/>
    </source>
</evidence>
<keyword evidence="8 9" id="KW-0624">Polysaccharide degradation</keyword>
<organism evidence="13 14">
    <name type="scientific">Alteromonas gilva</name>
    <dbReference type="NCBI Taxonomy" id="2987522"/>
    <lineage>
        <taxon>Bacteria</taxon>
        <taxon>Pseudomonadati</taxon>
        <taxon>Pseudomonadota</taxon>
        <taxon>Gammaproteobacteria</taxon>
        <taxon>Alteromonadales</taxon>
        <taxon>Alteromonadaceae</taxon>
        <taxon>Alteromonas/Salinimonas group</taxon>
        <taxon>Alteromonas</taxon>
    </lineage>
</organism>
<feature type="compositionally biased region" description="Gly residues" evidence="10">
    <location>
        <begin position="227"/>
        <end position="239"/>
    </location>
</feature>
<feature type="active site" description="Proton donor" evidence="9">
    <location>
        <position position="210"/>
    </location>
</feature>
<comment type="catalytic activity">
    <reaction evidence="1 9">
        <text>Endohydrolysis of (1-&gt;4)-beta-D-xylosidic linkages in xylans.</text>
        <dbReference type="EC" id="3.2.1.8"/>
    </reaction>
</comment>
<dbReference type="PANTHER" id="PTHR46828:SF2">
    <property type="entry name" value="ENDO-1,4-BETA-XYLANASE A-RELATED"/>
    <property type="match status" value="1"/>
</dbReference>
<proteinExistence type="inferred from homology"/>
<dbReference type="RefSeq" id="WP_273637634.1">
    <property type="nucleotide sequence ID" value="NZ_JAQQXP010000001.1"/>
</dbReference>
<comment type="similarity">
    <text evidence="9">Belongs to the glycosyl hydrolase 11 (cellulase G) family.</text>
</comment>
<dbReference type="PROSITE" id="PS00777">
    <property type="entry name" value="GH11_2"/>
    <property type="match status" value="1"/>
</dbReference>
<dbReference type="PANTHER" id="PTHR46828">
    <property type="entry name" value="ENDO-1,4-BETA-XYLANASE A-RELATED"/>
    <property type="match status" value="1"/>
</dbReference>
<evidence type="ECO:0000313" key="14">
    <source>
        <dbReference type="Proteomes" id="UP001218788"/>
    </source>
</evidence>
<evidence type="ECO:0000313" key="13">
    <source>
        <dbReference type="EMBL" id="MDC8829264.1"/>
    </source>
</evidence>
<keyword evidence="5 9" id="KW-0378">Hydrolase</keyword>
<feature type="chain" id="PRO_5045682671" description="endo-1,4-beta-xylanase" evidence="11">
    <location>
        <begin position="25"/>
        <end position="484"/>
    </location>
</feature>
<sequence length="484" mass="50954">MITLKKTAGLLGGLCIAMASTTGAAQTLYQNETGTHDGYYYSFWKDSGDASFTLMPGGRYQSQWNSSTNNWVGGKGWNPGGRKVVNYEGYYGVNSSQNSYLALYGWTRNPLIEFYIIESYGSYDPSSCSGGTNYGTFQSDGATYRMRRCQRVQQPSIEGTQTFYQYFSVREPIKGYGNVSGTITTGNHFDAWASVGLNLGTFDYMVMASEGYQSSGSSDITVSEGTSSGGGSSGGGSGGPSSTDIVVNARGAAGGEHINLLIDGNIVADWTLTTSMAAYVYSGSAAGDVQVEYDNDVSGADVILDSVYINGETREAESMEYNTATYGNGECGGGSYSETMHCNGVIGFGDTGACFSGDCAAPPPTNDPITVRAEGISGSEHINLLVGGNVVADWTLATGMNDYTYTGGASGDVQVEYDNDATGRDVVLDYVLVNGEIREAEDMEYNTATYGNGSCGGGSYSETMHCSGVIGFGNSDACFSNSCN</sequence>
<dbReference type="PROSITE" id="PS51761">
    <property type="entry name" value="GH11_3"/>
    <property type="match status" value="1"/>
</dbReference>
<feature type="domain" description="GH11" evidence="12">
    <location>
        <begin position="27"/>
        <end position="223"/>
    </location>
</feature>
<comment type="pathway">
    <text evidence="2 9">Glycan degradation; xylan degradation.</text>
</comment>
<feature type="signal peptide" evidence="11">
    <location>
        <begin position="1"/>
        <end position="24"/>
    </location>
</feature>
<dbReference type="GO" id="GO:0016787">
    <property type="term" value="F:hydrolase activity"/>
    <property type="evidence" value="ECO:0007669"/>
    <property type="project" value="UniProtKB-KW"/>
</dbReference>
<dbReference type="PRINTS" id="PR00911">
    <property type="entry name" value="GLHYDRLASE11"/>
</dbReference>
<evidence type="ECO:0000256" key="11">
    <source>
        <dbReference type="SAM" id="SignalP"/>
    </source>
</evidence>